<dbReference type="Proteomes" id="UP000199595">
    <property type="component" value="Unassembled WGS sequence"/>
</dbReference>
<feature type="chain" id="PRO_5011633186" description="DUF1573 domain-containing protein" evidence="1">
    <location>
        <begin position="20"/>
        <end position="147"/>
    </location>
</feature>
<evidence type="ECO:0008006" key="4">
    <source>
        <dbReference type="Google" id="ProtNLM"/>
    </source>
</evidence>
<dbReference type="InterPro" id="IPR011467">
    <property type="entry name" value="DUF1573"/>
</dbReference>
<reference evidence="3" key="1">
    <citation type="submission" date="2016-10" db="EMBL/GenBank/DDBJ databases">
        <authorList>
            <person name="Varghese N."/>
            <person name="Submissions S."/>
        </authorList>
    </citation>
    <scope>NUCLEOTIDE SEQUENCE [LARGE SCALE GENOMIC DNA]</scope>
    <source>
        <strain evidence="3">DSM 24956</strain>
    </source>
</reference>
<accession>A0A1H2WE99</accession>
<sequence length="147" mass="16245">MKKFMTLLFVGFITLSVNAQQKKQPVVDPNAPAFEFVTEVIDYGKIEQNANGVRKFEFKNIGKSPLVITRVQSSCGCTVPKYSKEPILPGKKGEIEVKYATNRTGGFSKTLTIYSNATEKTKRVRIKGIVSKPESPVVKQKSAVSSK</sequence>
<keyword evidence="3" id="KW-1185">Reference proteome</keyword>
<dbReference type="PANTHER" id="PTHR37833">
    <property type="entry name" value="LIPOPROTEIN-RELATED"/>
    <property type="match status" value="1"/>
</dbReference>
<dbReference type="STRING" id="762486.SAMN05444411_102175"/>
<dbReference type="InterPro" id="IPR013783">
    <property type="entry name" value="Ig-like_fold"/>
</dbReference>
<organism evidence="2 3">
    <name type="scientific">Lutibacter oricola</name>
    <dbReference type="NCBI Taxonomy" id="762486"/>
    <lineage>
        <taxon>Bacteria</taxon>
        <taxon>Pseudomonadati</taxon>
        <taxon>Bacteroidota</taxon>
        <taxon>Flavobacteriia</taxon>
        <taxon>Flavobacteriales</taxon>
        <taxon>Flavobacteriaceae</taxon>
        <taxon>Lutibacter</taxon>
    </lineage>
</organism>
<dbReference type="RefSeq" id="WP_090120896.1">
    <property type="nucleotide sequence ID" value="NZ_FNNJ01000002.1"/>
</dbReference>
<dbReference type="Pfam" id="PF07610">
    <property type="entry name" value="DUF1573"/>
    <property type="match status" value="1"/>
</dbReference>
<keyword evidence="1" id="KW-0732">Signal</keyword>
<dbReference type="OrthoDB" id="826619at2"/>
<feature type="signal peptide" evidence="1">
    <location>
        <begin position="1"/>
        <end position="19"/>
    </location>
</feature>
<evidence type="ECO:0000313" key="3">
    <source>
        <dbReference type="Proteomes" id="UP000199595"/>
    </source>
</evidence>
<dbReference type="EMBL" id="FNNJ01000002">
    <property type="protein sequence ID" value="SDW78848.1"/>
    <property type="molecule type" value="Genomic_DNA"/>
</dbReference>
<evidence type="ECO:0000256" key="1">
    <source>
        <dbReference type="SAM" id="SignalP"/>
    </source>
</evidence>
<evidence type="ECO:0000313" key="2">
    <source>
        <dbReference type="EMBL" id="SDW78848.1"/>
    </source>
</evidence>
<name>A0A1H2WE99_9FLAO</name>
<proteinExistence type="predicted"/>
<dbReference type="PANTHER" id="PTHR37833:SF1">
    <property type="entry name" value="SIGNAL PEPTIDE PROTEIN"/>
    <property type="match status" value="1"/>
</dbReference>
<dbReference type="AlphaFoldDB" id="A0A1H2WE99"/>
<dbReference type="Gene3D" id="2.60.40.10">
    <property type="entry name" value="Immunoglobulins"/>
    <property type="match status" value="1"/>
</dbReference>
<protein>
    <recommendedName>
        <fullName evidence="4">DUF1573 domain-containing protein</fullName>
    </recommendedName>
</protein>
<gene>
    <name evidence="2" type="ORF">SAMN05444411_102175</name>
</gene>